<proteinExistence type="predicted"/>
<keyword evidence="2" id="KW-1185">Reference proteome</keyword>
<dbReference type="EMBL" id="CAJVQA010002036">
    <property type="protein sequence ID" value="CAG8534488.1"/>
    <property type="molecule type" value="Genomic_DNA"/>
</dbReference>
<accession>A0A9N9AMQ9</accession>
<evidence type="ECO:0000313" key="2">
    <source>
        <dbReference type="Proteomes" id="UP000789759"/>
    </source>
</evidence>
<protein>
    <submittedName>
        <fullName evidence="1">21005_t:CDS:1</fullName>
    </submittedName>
</protein>
<evidence type="ECO:0000313" key="1">
    <source>
        <dbReference type="EMBL" id="CAG8534488.1"/>
    </source>
</evidence>
<gene>
    <name evidence="1" type="ORF">CPELLU_LOCUS4002</name>
</gene>
<dbReference type="Proteomes" id="UP000789759">
    <property type="component" value="Unassembled WGS sequence"/>
</dbReference>
<reference evidence="1" key="1">
    <citation type="submission" date="2021-06" db="EMBL/GenBank/DDBJ databases">
        <authorList>
            <person name="Kallberg Y."/>
            <person name="Tangrot J."/>
            <person name="Rosling A."/>
        </authorList>
    </citation>
    <scope>NUCLEOTIDE SEQUENCE</scope>
    <source>
        <strain evidence="1">FL966</strain>
    </source>
</reference>
<comment type="caution">
    <text evidence="1">The sequence shown here is derived from an EMBL/GenBank/DDBJ whole genome shotgun (WGS) entry which is preliminary data.</text>
</comment>
<name>A0A9N9AMQ9_9GLOM</name>
<organism evidence="1 2">
    <name type="scientific">Cetraspora pellucida</name>
    <dbReference type="NCBI Taxonomy" id="1433469"/>
    <lineage>
        <taxon>Eukaryota</taxon>
        <taxon>Fungi</taxon>
        <taxon>Fungi incertae sedis</taxon>
        <taxon>Mucoromycota</taxon>
        <taxon>Glomeromycotina</taxon>
        <taxon>Glomeromycetes</taxon>
        <taxon>Diversisporales</taxon>
        <taxon>Gigasporaceae</taxon>
        <taxon>Cetraspora</taxon>
    </lineage>
</organism>
<sequence length="52" mass="6136">MILGSNKNDIYIETYFEETLHCSKNLSNILTNAELVSLKERDFFNSFEEVKF</sequence>
<dbReference type="AlphaFoldDB" id="A0A9N9AMQ9"/>
<dbReference type="OrthoDB" id="2473615at2759"/>